<comment type="caution">
    <text evidence="1">The sequence shown here is derived from an EMBL/GenBank/DDBJ whole genome shotgun (WGS) entry which is preliminary data.</text>
</comment>
<protein>
    <submittedName>
        <fullName evidence="1">Unnamed protein product</fullName>
    </submittedName>
</protein>
<accession>A0ACB5TUX8</accession>
<evidence type="ECO:0000313" key="2">
    <source>
        <dbReference type="Proteomes" id="UP001165064"/>
    </source>
</evidence>
<name>A0ACB5TUX8_AMBMO</name>
<reference evidence="1" key="1">
    <citation type="submission" date="2023-04" db="EMBL/GenBank/DDBJ databases">
        <title>Ambrosiozyma monospora NBRC 10751.</title>
        <authorList>
            <person name="Ichikawa N."/>
            <person name="Sato H."/>
            <person name="Tonouchi N."/>
        </authorList>
    </citation>
    <scope>NUCLEOTIDE SEQUENCE</scope>
    <source>
        <strain evidence="1">NBRC 10751</strain>
    </source>
</reference>
<keyword evidence="2" id="KW-1185">Reference proteome</keyword>
<proteinExistence type="predicted"/>
<evidence type="ECO:0000313" key="1">
    <source>
        <dbReference type="EMBL" id="GME95129.1"/>
    </source>
</evidence>
<dbReference type="EMBL" id="BSXS01009283">
    <property type="protein sequence ID" value="GME95129.1"/>
    <property type="molecule type" value="Genomic_DNA"/>
</dbReference>
<dbReference type="Proteomes" id="UP001165064">
    <property type="component" value="Unassembled WGS sequence"/>
</dbReference>
<sequence length="195" mass="21141">MVNVSVDKDGSAKETLKTAIKKRKTKLTSHDDKASVGNEVNVVGAGKLKFNPGNANVKKSEEVGTARSYKKEMLRPVVAYFGNGTLEDHLGSTVEDHKVKKISGDVSKTAIVTDLRNTIDETNYQNQEKVDIADDGKKSRELNLDASAVTKTKSKNEANTTTFAEVCKGKVGPVVGDSVTVLKKPWKSVPRLLPK</sequence>
<gene>
    <name evidence="1" type="ORF">Amon02_000972300</name>
</gene>
<organism evidence="1 2">
    <name type="scientific">Ambrosiozyma monospora</name>
    <name type="common">Yeast</name>
    <name type="synonym">Endomycopsis monosporus</name>
    <dbReference type="NCBI Taxonomy" id="43982"/>
    <lineage>
        <taxon>Eukaryota</taxon>
        <taxon>Fungi</taxon>
        <taxon>Dikarya</taxon>
        <taxon>Ascomycota</taxon>
        <taxon>Saccharomycotina</taxon>
        <taxon>Pichiomycetes</taxon>
        <taxon>Pichiales</taxon>
        <taxon>Pichiaceae</taxon>
        <taxon>Ambrosiozyma</taxon>
    </lineage>
</organism>